<proteinExistence type="predicted"/>
<organism evidence="1 2">
    <name type="scientific">Cyclobacterium xiamenense</name>
    <dbReference type="NCBI Taxonomy" id="1297121"/>
    <lineage>
        <taxon>Bacteria</taxon>
        <taxon>Pseudomonadati</taxon>
        <taxon>Bacteroidota</taxon>
        <taxon>Cytophagia</taxon>
        <taxon>Cytophagales</taxon>
        <taxon>Cyclobacteriaceae</taxon>
        <taxon>Cyclobacterium</taxon>
    </lineage>
</organism>
<accession>A0A1H6YWK0</accession>
<evidence type="ECO:0000313" key="2">
    <source>
        <dbReference type="Proteomes" id="UP000199403"/>
    </source>
</evidence>
<reference evidence="2" key="1">
    <citation type="submission" date="2016-10" db="EMBL/GenBank/DDBJ databases">
        <authorList>
            <person name="Varghese N."/>
            <person name="Submissions S."/>
        </authorList>
    </citation>
    <scope>NUCLEOTIDE SEQUENCE [LARGE SCALE GENOMIC DNA]</scope>
    <source>
        <strain evidence="2">IBRC-M 10761</strain>
    </source>
</reference>
<gene>
    <name evidence="1" type="ORF">SAMN05192553_10443</name>
</gene>
<protein>
    <submittedName>
        <fullName evidence="1">Uncharacterized protein</fullName>
    </submittedName>
</protein>
<keyword evidence="2" id="KW-1185">Reference proteome</keyword>
<dbReference type="EMBL" id="FNZH01000004">
    <property type="protein sequence ID" value="SEJ45639.1"/>
    <property type="molecule type" value="Genomic_DNA"/>
</dbReference>
<evidence type="ECO:0000313" key="1">
    <source>
        <dbReference type="EMBL" id="SEJ45639.1"/>
    </source>
</evidence>
<dbReference type="Proteomes" id="UP000199403">
    <property type="component" value="Unassembled WGS sequence"/>
</dbReference>
<dbReference type="AlphaFoldDB" id="A0A1H6YWK0"/>
<name>A0A1H6YWK0_9BACT</name>
<sequence length="50" mass="5603">MPGSILVFMKMTNLPAKSVHRLQKKHPGIRFLGVFFHLIYTISTDFGGGL</sequence>